<evidence type="ECO:0000313" key="4">
    <source>
        <dbReference type="Proteomes" id="UP001595812"/>
    </source>
</evidence>
<dbReference type="Proteomes" id="UP001595812">
    <property type="component" value="Unassembled WGS sequence"/>
</dbReference>
<feature type="compositionally biased region" description="Basic and acidic residues" evidence="1">
    <location>
        <begin position="62"/>
        <end position="71"/>
    </location>
</feature>
<keyword evidence="4" id="KW-1185">Reference proteome</keyword>
<reference evidence="4" key="1">
    <citation type="journal article" date="2019" name="Int. J. Syst. Evol. Microbiol.">
        <title>The Global Catalogue of Microorganisms (GCM) 10K type strain sequencing project: providing services to taxonomists for standard genome sequencing and annotation.</title>
        <authorList>
            <consortium name="The Broad Institute Genomics Platform"/>
            <consortium name="The Broad Institute Genome Sequencing Center for Infectious Disease"/>
            <person name="Wu L."/>
            <person name="Ma J."/>
        </authorList>
    </citation>
    <scope>NUCLEOTIDE SEQUENCE [LARGE SCALE GENOMIC DNA]</scope>
    <source>
        <strain evidence="4">CECT 8979</strain>
    </source>
</reference>
<evidence type="ECO:0000256" key="2">
    <source>
        <dbReference type="SAM" id="Phobius"/>
    </source>
</evidence>
<dbReference type="EMBL" id="JBHSAT010000004">
    <property type="protein sequence ID" value="MFC3877539.1"/>
    <property type="molecule type" value="Genomic_DNA"/>
</dbReference>
<proteinExistence type="predicted"/>
<comment type="caution">
    <text evidence="3">The sequence shown here is derived from an EMBL/GenBank/DDBJ whole genome shotgun (WGS) entry which is preliminary data.</text>
</comment>
<feature type="compositionally biased region" description="Acidic residues" evidence="1">
    <location>
        <begin position="72"/>
        <end position="81"/>
    </location>
</feature>
<gene>
    <name evidence="3" type="ORF">ACFOSX_09870</name>
</gene>
<sequence length="81" mass="9004">MNLSRIISLSCIFIGGAIAIYSQAEEDQSTVILMVGIALLMFGIYRVSRHIPSKSESLVEDSFVKSEKIDPEPETLEDEEL</sequence>
<name>A0ABV8AJF6_9FLAO</name>
<organism evidence="3 4">
    <name type="scientific">Winogradskyella maritima</name>
    <dbReference type="NCBI Taxonomy" id="1517766"/>
    <lineage>
        <taxon>Bacteria</taxon>
        <taxon>Pseudomonadati</taxon>
        <taxon>Bacteroidota</taxon>
        <taxon>Flavobacteriia</taxon>
        <taxon>Flavobacteriales</taxon>
        <taxon>Flavobacteriaceae</taxon>
        <taxon>Winogradskyella</taxon>
    </lineage>
</organism>
<keyword evidence="2" id="KW-1133">Transmembrane helix</keyword>
<feature type="transmembrane region" description="Helical" evidence="2">
    <location>
        <begin position="29"/>
        <end position="47"/>
    </location>
</feature>
<keyword evidence="2" id="KW-0472">Membrane</keyword>
<evidence type="ECO:0000256" key="1">
    <source>
        <dbReference type="SAM" id="MobiDB-lite"/>
    </source>
</evidence>
<keyword evidence="2" id="KW-0812">Transmembrane</keyword>
<protein>
    <submittedName>
        <fullName evidence="3">Uncharacterized protein</fullName>
    </submittedName>
</protein>
<feature type="region of interest" description="Disordered" evidence="1">
    <location>
        <begin position="55"/>
        <end position="81"/>
    </location>
</feature>
<accession>A0ABV8AJF6</accession>
<dbReference type="RefSeq" id="WP_386100020.1">
    <property type="nucleotide sequence ID" value="NZ_JBHSAT010000004.1"/>
</dbReference>
<evidence type="ECO:0000313" key="3">
    <source>
        <dbReference type="EMBL" id="MFC3877539.1"/>
    </source>
</evidence>